<dbReference type="GO" id="GO:1904680">
    <property type="term" value="F:peptide transmembrane transporter activity"/>
    <property type="evidence" value="ECO:0007669"/>
    <property type="project" value="TreeGrafter"/>
</dbReference>
<evidence type="ECO:0000313" key="5">
    <source>
        <dbReference type="EMBL" id="SIT56948.1"/>
    </source>
</evidence>
<organism evidence="5 6">
    <name type="scientific">Mesorhizobium prunaredense</name>
    <dbReference type="NCBI Taxonomy" id="1631249"/>
    <lineage>
        <taxon>Bacteria</taxon>
        <taxon>Pseudomonadati</taxon>
        <taxon>Pseudomonadota</taxon>
        <taxon>Alphaproteobacteria</taxon>
        <taxon>Hyphomicrobiales</taxon>
        <taxon>Phyllobacteriaceae</taxon>
        <taxon>Mesorhizobium</taxon>
    </lineage>
</organism>
<dbReference type="InterPro" id="IPR000914">
    <property type="entry name" value="SBP_5_dom"/>
</dbReference>
<dbReference type="RefSeq" id="WP_077380250.1">
    <property type="nucleotide sequence ID" value="NZ_FTPD01000023.1"/>
</dbReference>
<feature type="chain" id="PRO_5013249635" evidence="3">
    <location>
        <begin position="27"/>
        <end position="694"/>
    </location>
</feature>
<dbReference type="CDD" id="cd08500">
    <property type="entry name" value="PBP2_NikA_DppA_OppA_like_4"/>
    <property type="match status" value="1"/>
</dbReference>
<dbReference type="SUPFAM" id="SSF53850">
    <property type="entry name" value="Periplasmic binding protein-like II"/>
    <property type="match status" value="1"/>
</dbReference>
<evidence type="ECO:0000259" key="4">
    <source>
        <dbReference type="Pfam" id="PF00496"/>
    </source>
</evidence>
<dbReference type="Pfam" id="PF00496">
    <property type="entry name" value="SBP_bac_5"/>
    <property type="match status" value="1"/>
</dbReference>
<comment type="subcellular location">
    <subcellularLocation>
        <location evidence="1">Periplasm</location>
    </subcellularLocation>
</comment>
<gene>
    <name evidence="5" type="primary">agpA</name>
    <name evidence="5" type="ORF">BQ8794_30397</name>
</gene>
<feature type="signal peptide" evidence="3">
    <location>
        <begin position="1"/>
        <end position="26"/>
    </location>
</feature>
<dbReference type="Proteomes" id="UP000188388">
    <property type="component" value="Unassembled WGS sequence"/>
</dbReference>
<feature type="domain" description="Solute-binding protein family 5" evidence="4">
    <location>
        <begin position="155"/>
        <end position="549"/>
    </location>
</feature>
<evidence type="ECO:0000256" key="2">
    <source>
        <dbReference type="ARBA" id="ARBA00005695"/>
    </source>
</evidence>
<evidence type="ECO:0000256" key="3">
    <source>
        <dbReference type="SAM" id="SignalP"/>
    </source>
</evidence>
<dbReference type="Gene3D" id="3.40.190.10">
    <property type="entry name" value="Periplasmic binding protein-like II"/>
    <property type="match status" value="1"/>
</dbReference>
<dbReference type="GO" id="GO:0015833">
    <property type="term" value="P:peptide transport"/>
    <property type="evidence" value="ECO:0007669"/>
    <property type="project" value="TreeGrafter"/>
</dbReference>
<protein>
    <submittedName>
        <fullName evidence="5">Periplasmic alpha-galactoside-binding protein</fullName>
    </submittedName>
</protein>
<proteinExistence type="inferred from homology"/>
<dbReference type="EMBL" id="FTPD01000023">
    <property type="protein sequence ID" value="SIT56948.1"/>
    <property type="molecule type" value="Genomic_DNA"/>
</dbReference>
<dbReference type="PANTHER" id="PTHR30290:SF62">
    <property type="entry name" value="OLIGOPEPTIDE ABC TRANSPORTER, PERIPLASMIC OLIGOPEPTIDE-BINDING PROTEIN"/>
    <property type="match status" value="1"/>
</dbReference>
<dbReference type="PANTHER" id="PTHR30290">
    <property type="entry name" value="PERIPLASMIC BINDING COMPONENT OF ABC TRANSPORTER"/>
    <property type="match status" value="1"/>
</dbReference>
<dbReference type="InterPro" id="IPR039424">
    <property type="entry name" value="SBP_5"/>
</dbReference>
<dbReference type="STRING" id="1631249.BQ8794_30397"/>
<dbReference type="Gene3D" id="3.10.105.10">
    <property type="entry name" value="Dipeptide-binding Protein, Domain 3"/>
    <property type="match status" value="1"/>
</dbReference>
<accession>A0A1R3VAP9</accession>
<keyword evidence="6" id="KW-1185">Reference proteome</keyword>
<keyword evidence="3" id="KW-0732">Signal</keyword>
<dbReference type="AlphaFoldDB" id="A0A1R3VAP9"/>
<reference evidence="6" key="1">
    <citation type="submission" date="2017-01" db="EMBL/GenBank/DDBJ databases">
        <authorList>
            <person name="Brunel B."/>
        </authorList>
    </citation>
    <scope>NUCLEOTIDE SEQUENCE [LARGE SCALE GENOMIC DNA]</scope>
</reference>
<comment type="similarity">
    <text evidence="2">Belongs to the bacterial solute-binding protein 5 family.</text>
</comment>
<sequence>MNIFGRMKTAAALLFGVSAFAIQAVASEPTIVPEQPPFPAQGKINYVPRDSILEFKAQSEYREPEWVTEKFVKTGKLPPLAERLPKKPMVFKTGNMPDGIGVYGDTMRHVIGGRPEGWNYSAGQTQGWGGIDIAMFECLTRTAPLFQVDAQDVEPLPNLAQSWEWSEDGHTLTMKLIEGAKWSDGDPFDADDVMFYWDDNVVDPNVSPLNGATPETFGEGTTLKAIDKYTIKWTFKDAFPRQHLYAMAYGTFCPGPSHILKTKHPKYAGTTYDEYKNGFPPEYLNMPVMGAWVPIEYRSDDVIVLRRNPYYWKVDEEGNQLPYLNELHYKLSTWADRDVQAIAGSGDISNLEQPENFVESLKRAAQETAPARLAFGARLIGYNLRMNFSANGWGEPDERAQAVRELNRNVDFRKAVTMAIDRKKLGESLVKGPFTAIYPGGISSGTSFYDRASTVYYPFDLEGAKALLEKVGLKDTDGNGAVNFPAGTAGGSDVQIVLLVNSDYSTDRNLAEGLVGQMEQLGLKVVLNTIDGAKRDATQYAGRFDWLVRRNEQEQTSVVQNTTQLAPTGPRTSWHHRAGTDSTVDLMPFEQELVDVVNKFISSNDNDERADLMKQYQKVSTTNLDTIGLTEYPGALIINKRFSNIPEGAPIFMFNWAEDTIIRERVFVAADKQGDYELFPEQLPGKPGEGGPIN</sequence>
<name>A0A1R3VAP9_9HYPH</name>
<evidence type="ECO:0000313" key="6">
    <source>
        <dbReference type="Proteomes" id="UP000188388"/>
    </source>
</evidence>
<evidence type="ECO:0000256" key="1">
    <source>
        <dbReference type="ARBA" id="ARBA00004418"/>
    </source>
</evidence>